<keyword evidence="3" id="KW-1185">Reference proteome</keyword>
<dbReference type="STRING" id="1298598.JCM21714_2006"/>
<name>W4VIE1_9BACI</name>
<dbReference type="eggNOG" id="COG0618">
    <property type="taxonomic scope" value="Bacteria"/>
</dbReference>
<dbReference type="Pfam" id="PF02272">
    <property type="entry name" value="DHHA1"/>
    <property type="match status" value="1"/>
</dbReference>
<reference evidence="2 3" key="1">
    <citation type="journal article" date="2014" name="Genome Announc.">
        <title>Draft Genome Sequence of the Boron-Tolerant and Moderately Halotolerant Bacterium Gracilibacillus boraciitolerans JCM 21714T.</title>
        <authorList>
            <person name="Ahmed I."/>
            <person name="Oshima K."/>
            <person name="Suda W."/>
            <person name="Kitamura K."/>
            <person name="Iida T."/>
            <person name="Ohmori Y."/>
            <person name="Fujiwara T."/>
            <person name="Hattori M."/>
            <person name="Ohkuma M."/>
        </authorList>
    </citation>
    <scope>NUCLEOTIDE SEQUENCE [LARGE SCALE GENOMIC DNA]</scope>
    <source>
        <strain evidence="2 3">JCM 21714</strain>
    </source>
</reference>
<dbReference type="EMBL" id="BAVS01000008">
    <property type="protein sequence ID" value="GAE92977.1"/>
    <property type="molecule type" value="Genomic_DNA"/>
</dbReference>
<sequence>MTSTETSAVVGVLGNIEGIQIWVIFVEEDDVIRVRMRSKGPFINEVAANYEGGGHPLASGGAKIYKWETIDPLLAELEALCK</sequence>
<evidence type="ECO:0000259" key="1">
    <source>
        <dbReference type="Pfam" id="PF02272"/>
    </source>
</evidence>
<dbReference type="SUPFAM" id="SSF64182">
    <property type="entry name" value="DHH phosphoesterases"/>
    <property type="match status" value="1"/>
</dbReference>
<dbReference type="InterPro" id="IPR038763">
    <property type="entry name" value="DHH_sf"/>
</dbReference>
<dbReference type="AlphaFoldDB" id="W4VIE1"/>
<gene>
    <name evidence="2" type="ORF">JCM21714_2006</name>
</gene>
<dbReference type="InterPro" id="IPR051319">
    <property type="entry name" value="Oligoribo/pAp-PDE_c-di-AMP_PDE"/>
</dbReference>
<evidence type="ECO:0000313" key="3">
    <source>
        <dbReference type="Proteomes" id="UP000019102"/>
    </source>
</evidence>
<evidence type="ECO:0000313" key="2">
    <source>
        <dbReference type="EMBL" id="GAE92977.1"/>
    </source>
</evidence>
<dbReference type="PANTHER" id="PTHR47618:SF1">
    <property type="entry name" value="BIFUNCTIONAL OLIGORIBONUCLEASE AND PAP PHOSPHATASE NRNA"/>
    <property type="match status" value="1"/>
</dbReference>
<dbReference type="Proteomes" id="UP000019102">
    <property type="component" value="Unassembled WGS sequence"/>
</dbReference>
<feature type="domain" description="DHHA1" evidence="1">
    <location>
        <begin position="4"/>
        <end position="81"/>
    </location>
</feature>
<comment type="caution">
    <text evidence="2">The sequence shown here is derived from an EMBL/GenBank/DDBJ whole genome shotgun (WGS) entry which is preliminary data.</text>
</comment>
<proteinExistence type="predicted"/>
<dbReference type="PANTHER" id="PTHR47618">
    <property type="entry name" value="BIFUNCTIONAL OLIGORIBONUCLEASE AND PAP PHOSPHATASE NRNA"/>
    <property type="match status" value="1"/>
</dbReference>
<organism evidence="2 3">
    <name type="scientific">Gracilibacillus boraciitolerans JCM 21714</name>
    <dbReference type="NCBI Taxonomy" id="1298598"/>
    <lineage>
        <taxon>Bacteria</taxon>
        <taxon>Bacillati</taxon>
        <taxon>Bacillota</taxon>
        <taxon>Bacilli</taxon>
        <taxon>Bacillales</taxon>
        <taxon>Bacillaceae</taxon>
        <taxon>Gracilibacillus</taxon>
    </lineage>
</organism>
<dbReference type="Gene3D" id="3.10.310.30">
    <property type="match status" value="1"/>
</dbReference>
<protein>
    <submittedName>
        <fullName evidence="2">3'-to-5' oligoribonuclease A</fullName>
    </submittedName>
</protein>
<dbReference type="InterPro" id="IPR003156">
    <property type="entry name" value="DHHA1_dom"/>
</dbReference>
<accession>W4VIE1</accession>
<dbReference type="GO" id="GO:0003676">
    <property type="term" value="F:nucleic acid binding"/>
    <property type="evidence" value="ECO:0007669"/>
    <property type="project" value="InterPro"/>
</dbReference>